<protein>
    <recommendedName>
        <fullName evidence="3">Big-1 domain-containing protein</fullName>
    </recommendedName>
</protein>
<keyword evidence="5" id="KW-1185">Reference proteome</keyword>
<evidence type="ECO:0000313" key="4">
    <source>
        <dbReference type="EMBL" id="MRD47145.1"/>
    </source>
</evidence>
<feature type="chain" id="PRO_5032810840" description="Big-1 domain-containing protein" evidence="2">
    <location>
        <begin position="19"/>
        <end position="780"/>
    </location>
</feature>
<name>A0A844AS70_9BURK</name>
<dbReference type="Gene3D" id="2.60.40.10">
    <property type="entry name" value="Immunoglobulins"/>
    <property type="match status" value="2"/>
</dbReference>
<dbReference type="InterPro" id="IPR013783">
    <property type="entry name" value="Ig-like_fold"/>
</dbReference>
<dbReference type="PROSITE" id="PS51127">
    <property type="entry name" value="BIG1"/>
    <property type="match status" value="1"/>
</dbReference>
<evidence type="ECO:0000256" key="1">
    <source>
        <dbReference type="ARBA" id="ARBA00010116"/>
    </source>
</evidence>
<comment type="caution">
    <text evidence="4">The sequence shown here is derived from an EMBL/GenBank/DDBJ whole genome shotgun (WGS) entry which is preliminary data.</text>
</comment>
<organism evidence="4 5">
    <name type="scientific">Caenimonas koreensis DSM 17982</name>
    <dbReference type="NCBI Taxonomy" id="1121255"/>
    <lineage>
        <taxon>Bacteria</taxon>
        <taxon>Pseudomonadati</taxon>
        <taxon>Pseudomonadota</taxon>
        <taxon>Betaproteobacteria</taxon>
        <taxon>Burkholderiales</taxon>
        <taxon>Comamonadaceae</taxon>
        <taxon>Caenimonas</taxon>
    </lineage>
</organism>
<feature type="domain" description="Big-1" evidence="3">
    <location>
        <begin position="47"/>
        <end position="150"/>
    </location>
</feature>
<gene>
    <name evidence="4" type="ORF">GHT07_07630</name>
</gene>
<evidence type="ECO:0000313" key="5">
    <source>
        <dbReference type="Proteomes" id="UP000487350"/>
    </source>
</evidence>
<evidence type="ECO:0000259" key="3">
    <source>
        <dbReference type="PROSITE" id="PS51127"/>
    </source>
</evidence>
<feature type="signal peptide" evidence="2">
    <location>
        <begin position="1"/>
        <end position="18"/>
    </location>
</feature>
<keyword evidence="2" id="KW-0732">Signal</keyword>
<reference evidence="4 5" key="1">
    <citation type="submission" date="2019-11" db="EMBL/GenBank/DDBJ databases">
        <title>Caenimonas koreensis gen. nov., sp. nov., isolated from activated sludge.</title>
        <authorList>
            <person name="Seung H.R."/>
        </authorList>
    </citation>
    <scope>NUCLEOTIDE SEQUENCE [LARGE SCALE GENOMIC DNA]</scope>
    <source>
        <strain evidence="4 5">EMB320</strain>
    </source>
</reference>
<dbReference type="PROSITE" id="PS51257">
    <property type="entry name" value="PROKAR_LIPOPROTEIN"/>
    <property type="match status" value="1"/>
</dbReference>
<dbReference type="Proteomes" id="UP000487350">
    <property type="component" value="Unassembled WGS sequence"/>
</dbReference>
<comment type="similarity">
    <text evidence="1">Belongs to the intimin/invasin family.</text>
</comment>
<accession>A0A844AS70</accession>
<dbReference type="InterPro" id="IPR008964">
    <property type="entry name" value="Invasin/intimin_cell_adhesion"/>
</dbReference>
<proteinExistence type="inferred from homology"/>
<sequence>MTQIFKLLVALLVAAVVAACGGGGGSAGTTTGGGTPPVVTPSLPTLTISLVNSADAAIVGNSIGGTPVFAKAVLKDGSGAAIVNKLVSFSGASALVKFTPASGSVLTDANGVARVLLTPASSTAAGAGTISVAATIDNSTGDPTALSASIDIQVTSTGAPLTPTLTLSIVDSAGAQISNNSVTNGNVVFAKAVLKDGAGAAVPNKLVVFLSGSNLTKFQPSTGQVLTDAAGVAKVQLVPASLTTAGAETITANATVPQASTPVNLTATIDIQTSAANVTLTNFTATQPTLTTFQSTPVSVDVNVNGAAATGTPVQVSFTANCGSFAPAQVTSNSAGKAVSTFQATGCSAGTATITASATGAAASATANLTISAATPTNLLFVKADPTTIYTLQAAFGVKQATVQFKVVDASGNGVGPGTQVLVSLSTSAIAAGVTFADTGTTATKTLTTDVNGLVNAIVKAGSVPTPLSVNAAIVGTGITASSANLSVNSGQPVQNFFSLSADKYNIEGDAYDGEIIKLSVLVADRLGQPVPAGTPISFITEGGQVTASCFVTIDENGKSGCSVSLVSQAFRPADGRVTILAYTEGEEPFEDANGNNKYDPGEVFYDMGQPFLDSNWDFTWNASPAEQKVGDPSIPSAGIGTSVCPASKYGVFNVPSTCNGVWGATRVRSSIVVTFSTSFALPAVFSDISTSGVTVKLQDFNNNGMPNGTKVDATISGGVNCTLQSVIPDTVQNTTAPTFHRVIISKGNAAGDSCIGAEVSVKATTPKGNQTLLGKVVIP</sequence>
<dbReference type="AlphaFoldDB" id="A0A844AS70"/>
<evidence type="ECO:0000256" key="2">
    <source>
        <dbReference type="SAM" id="SignalP"/>
    </source>
</evidence>
<dbReference type="InterPro" id="IPR003344">
    <property type="entry name" value="Big_1_dom"/>
</dbReference>
<dbReference type="EMBL" id="WJBU01000006">
    <property type="protein sequence ID" value="MRD47145.1"/>
    <property type="molecule type" value="Genomic_DNA"/>
</dbReference>
<dbReference type="OrthoDB" id="5522233at2"/>
<dbReference type="RefSeq" id="WP_153584471.1">
    <property type="nucleotide sequence ID" value="NZ_WJBU01000006.1"/>
</dbReference>
<dbReference type="SUPFAM" id="SSF49373">
    <property type="entry name" value="Invasin/intimin cell-adhesion fragments"/>
    <property type="match status" value="2"/>
</dbReference>